<dbReference type="PANTHER" id="PTHR46910:SF3">
    <property type="entry name" value="HALOTOLERANCE PROTEIN 9-RELATED"/>
    <property type="match status" value="1"/>
</dbReference>
<keyword evidence="6" id="KW-1185">Reference proteome</keyword>
<keyword evidence="4" id="KW-0539">Nucleus</keyword>
<dbReference type="GO" id="GO:0003700">
    <property type="term" value="F:DNA-binding transcription factor activity"/>
    <property type="evidence" value="ECO:0007669"/>
    <property type="project" value="InterPro"/>
</dbReference>
<evidence type="ECO:0008006" key="7">
    <source>
        <dbReference type="Google" id="ProtNLM"/>
    </source>
</evidence>
<name>A0A4P9ZC53_9ASCO</name>
<comment type="subcellular location">
    <subcellularLocation>
        <location evidence="1">Nucleus</location>
    </subcellularLocation>
</comment>
<evidence type="ECO:0000256" key="4">
    <source>
        <dbReference type="ARBA" id="ARBA00023242"/>
    </source>
</evidence>
<organism evidence="5 6">
    <name type="scientific">Metschnikowia bicuspidata</name>
    <dbReference type="NCBI Taxonomy" id="27322"/>
    <lineage>
        <taxon>Eukaryota</taxon>
        <taxon>Fungi</taxon>
        <taxon>Dikarya</taxon>
        <taxon>Ascomycota</taxon>
        <taxon>Saccharomycotina</taxon>
        <taxon>Pichiomycetes</taxon>
        <taxon>Metschnikowiaceae</taxon>
        <taxon>Metschnikowia</taxon>
    </lineage>
</organism>
<evidence type="ECO:0000313" key="5">
    <source>
        <dbReference type="EMBL" id="RKP30456.1"/>
    </source>
</evidence>
<dbReference type="GO" id="GO:0003677">
    <property type="term" value="F:DNA binding"/>
    <property type="evidence" value="ECO:0007669"/>
    <property type="project" value="UniProtKB-KW"/>
</dbReference>
<evidence type="ECO:0000313" key="6">
    <source>
        <dbReference type="Proteomes" id="UP000268321"/>
    </source>
</evidence>
<reference evidence="6" key="1">
    <citation type="journal article" date="2018" name="Nat. Microbiol.">
        <title>Leveraging single-cell genomics to expand the fungal tree of life.</title>
        <authorList>
            <person name="Ahrendt S.R."/>
            <person name="Quandt C.A."/>
            <person name="Ciobanu D."/>
            <person name="Clum A."/>
            <person name="Salamov A."/>
            <person name="Andreopoulos B."/>
            <person name="Cheng J.F."/>
            <person name="Woyke T."/>
            <person name="Pelin A."/>
            <person name="Henrissat B."/>
            <person name="Reynolds N.K."/>
            <person name="Benny G.L."/>
            <person name="Smith M.E."/>
            <person name="James T.Y."/>
            <person name="Grigoriev I.V."/>
        </authorList>
    </citation>
    <scope>NUCLEOTIDE SEQUENCE [LARGE SCALE GENOMIC DNA]</scope>
    <source>
        <strain evidence="6">Baker2002</strain>
    </source>
</reference>
<keyword evidence="2" id="KW-0479">Metal-binding</keyword>
<dbReference type="EMBL" id="ML004458">
    <property type="protein sequence ID" value="RKP30456.1"/>
    <property type="molecule type" value="Genomic_DNA"/>
</dbReference>
<dbReference type="AlphaFoldDB" id="A0A4P9ZC53"/>
<proteinExistence type="predicted"/>
<dbReference type="GO" id="GO:0005634">
    <property type="term" value="C:nucleus"/>
    <property type="evidence" value="ECO:0007669"/>
    <property type="project" value="UniProtKB-SubCell"/>
</dbReference>
<evidence type="ECO:0000256" key="2">
    <source>
        <dbReference type="ARBA" id="ARBA00022723"/>
    </source>
</evidence>
<dbReference type="GO" id="GO:0046872">
    <property type="term" value="F:metal ion binding"/>
    <property type="evidence" value="ECO:0007669"/>
    <property type="project" value="UniProtKB-KW"/>
</dbReference>
<dbReference type="CDD" id="cd12148">
    <property type="entry name" value="fungal_TF_MHR"/>
    <property type="match status" value="1"/>
</dbReference>
<dbReference type="InterPro" id="IPR050987">
    <property type="entry name" value="AtrR-like"/>
</dbReference>
<accession>A0A4P9ZC53</accession>
<evidence type="ECO:0000256" key="3">
    <source>
        <dbReference type="ARBA" id="ARBA00023125"/>
    </source>
</evidence>
<dbReference type="Proteomes" id="UP000268321">
    <property type="component" value="Unassembled WGS sequence"/>
</dbReference>
<protein>
    <recommendedName>
        <fullName evidence="7">Transcription factor domain-containing protein</fullName>
    </recommendedName>
</protein>
<evidence type="ECO:0000256" key="1">
    <source>
        <dbReference type="ARBA" id="ARBA00004123"/>
    </source>
</evidence>
<sequence>MRFNFNLSVIREKWYDYLFYGHPRAVISAMTEKDMSVYHESGVIVLQLEETALRRHSTHLLLEIHAFTLSDERFHIKHAEIRSLLQIYFFKINAIFPIVLESEFWSNYDSGIEPTITVFAMVLLSDEFYDGLEQFMDGLDFKIRQLNMIVEQLCDHNKVNQLVVMLLLSLHHWFSPSGSEQGSQDLICGINLAFALAIHKKPTRKFFSQPRTARLSELWWTCYVLDRFNLVTNFRCFSIKHEDFNLELLYENLNLLQMLHQPFDNVHMKDHNNVIQPWLMIFNVPEFQAVEFDLCSRKIAADAPVYADIPRFDNLFHHQKSYVDNTIHLLSRLVNNCIILMSQKGFFNDPAIHNLTPQEEYLACIGKRTMVHEEDPREDGVAGADRSILFACFKFVRLENAHTELNDVRPSFEIEGYMLVLEKFTRDWWLAKDLIGKLNETEKKQQDIELSMKHAASPERYGTGDAPMQNLLHVAEQETDTLSVDSTNLFSGRDVSKLSQYDDYFDLIQEELYNIGILPL</sequence>
<dbReference type="PANTHER" id="PTHR46910">
    <property type="entry name" value="TRANSCRIPTION FACTOR PDR1"/>
    <property type="match status" value="1"/>
</dbReference>
<dbReference type="OrthoDB" id="10031947at2759"/>
<keyword evidence="3" id="KW-0238">DNA-binding</keyword>
<gene>
    <name evidence="5" type="ORF">METBISCDRAFT_23274</name>
</gene>